<comment type="caution">
    <text evidence="2">The sequence shown here is derived from an EMBL/GenBank/DDBJ whole genome shotgun (WGS) entry which is preliminary data.</text>
</comment>
<feature type="region of interest" description="Disordered" evidence="1">
    <location>
        <begin position="71"/>
        <end position="103"/>
    </location>
</feature>
<sequence length="103" mass="11872">MGGLTRSAAPGDPARRTEWGRTGCLRVRRTPDTRNPHRKMRRTTPEWRHGAANTLRLRQKGYARIRVIQDHGSWRSRAFGQSAPVRSTPERGRNQTQSTRLTR</sequence>
<accession>A0ABN1Q8C2</accession>
<evidence type="ECO:0000313" key="2">
    <source>
        <dbReference type="EMBL" id="GAA0939054.1"/>
    </source>
</evidence>
<reference evidence="2 3" key="1">
    <citation type="journal article" date="2019" name="Int. J. Syst. Evol. Microbiol.">
        <title>The Global Catalogue of Microorganisms (GCM) 10K type strain sequencing project: providing services to taxonomists for standard genome sequencing and annotation.</title>
        <authorList>
            <consortium name="The Broad Institute Genomics Platform"/>
            <consortium name="The Broad Institute Genome Sequencing Center for Infectious Disease"/>
            <person name="Wu L."/>
            <person name="Ma J."/>
        </authorList>
    </citation>
    <scope>NUCLEOTIDE SEQUENCE [LARGE SCALE GENOMIC DNA]</scope>
    <source>
        <strain evidence="2 3">JCM 11117</strain>
    </source>
</reference>
<gene>
    <name evidence="2" type="ORF">GCM10009559_33260</name>
</gene>
<dbReference type="Proteomes" id="UP001499967">
    <property type="component" value="Unassembled WGS sequence"/>
</dbReference>
<protein>
    <submittedName>
        <fullName evidence="2">Uncharacterized protein</fullName>
    </submittedName>
</protein>
<feature type="compositionally biased region" description="Polar residues" evidence="1">
    <location>
        <begin position="94"/>
        <end position="103"/>
    </location>
</feature>
<dbReference type="EMBL" id="BAAAHP010000092">
    <property type="protein sequence ID" value="GAA0939054.1"/>
    <property type="molecule type" value="Genomic_DNA"/>
</dbReference>
<keyword evidence="3" id="KW-1185">Reference proteome</keyword>
<feature type="region of interest" description="Disordered" evidence="1">
    <location>
        <begin position="1"/>
        <end position="48"/>
    </location>
</feature>
<proteinExistence type="predicted"/>
<organism evidence="2 3">
    <name type="scientific">Pseudonocardia zijingensis</name>
    <dbReference type="NCBI Taxonomy" id="153376"/>
    <lineage>
        <taxon>Bacteria</taxon>
        <taxon>Bacillati</taxon>
        <taxon>Actinomycetota</taxon>
        <taxon>Actinomycetes</taxon>
        <taxon>Pseudonocardiales</taxon>
        <taxon>Pseudonocardiaceae</taxon>
        <taxon>Pseudonocardia</taxon>
    </lineage>
</organism>
<evidence type="ECO:0000313" key="3">
    <source>
        <dbReference type="Proteomes" id="UP001499967"/>
    </source>
</evidence>
<name>A0ABN1Q8C2_9PSEU</name>
<evidence type="ECO:0000256" key="1">
    <source>
        <dbReference type="SAM" id="MobiDB-lite"/>
    </source>
</evidence>